<dbReference type="CDD" id="cd00303">
    <property type="entry name" value="retropepsin_like"/>
    <property type="match status" value="1"/>
</dbReference>
<proteinExistence type="predicted"/>
<dbReference type="EMBL" id="CM031826">
    <property type="protein sequence ID" value="KAG6726339.1"/>
    <property type="molecule type" value="Genomic_DNA"/>
</dbReference>
<comment type="caution">
    <text evidence="1">The sequence shown here is derived from an EMBL/GenBank/DDBJ whole genome shotgun (WGS) entry which is preliminary data.</text>
</comment>
<evidence type="ECO:0000313" key="2">
    <source>
        <dbReference type="Proteomes" id="UP000811246"/>
    </source>
</evidence>
<dbReference type="Proteomes" id="UP000811246">
    <property type="component" value="Chromosome 2"/>
</dbReference>
<name>A0A922K2L4_CARIL</name>
<organism evidence="1 2">
    <name type="scientific">Carya illinoinensis</name>
    <name type="common">Pecan</name>
    <dbReference type="NCBI Taxonomy" id="32201"/>
    <lineage>
        <taxon>Eukaryota</taxon>
        <taxon>Viridiplantae</taxon>
        <taxon>Streptophyta</taxon>
        <taxon>Embryophyta</taxon>
        <taxon>Tracheophyta</taxon>
        <taxon>Spermatophyta</taxon>
        <taxon>Magnoliopsida</taxon>
        <taxon>eudicotyledons</taxon>
        <taxon>Gunneridae</taxon>
        <taxon>Pentapetalae</taxon>
        <taxon>rosids</taxon>
        <taxon>fabids</taxon>
        <taxon>Fagales</taxon>
        <taxon>Juglandaceae</taxon>
        <taxon>Carya</taxon>
    </lineage>
</organism>
<evidence type="ECO:0000313" key="1">
    <source>
        <dbReference type="EMBL" id="KAG6726339.1"/>
    </source>
</evidence>
<dbReference type="PANTHER" id="PTHR33240:SF17">
    <property type="entry name" value="EUKARYOTIC PEPTIDE CHAIN RELEASE FACTOR GTP-BINDING SUBUNIT-LIKE"/>
    <property type="match status" value="1"/>
</dbReference>
<accession>A0A922K2L4</accession>
<gene>
    <name evidence="1" type="ORF">I3842_02G076000</name>
</gene>
<sequence length="254" mass="28664">MYNGSKDPNDPTRGVARGCFEFLAPCSINNFNKPACLFLWQFMASRRRRRSVAYLLIIRQKEEERLKAYLARFYKECMTTNDQEEKIMCLTTQVISFGEDDEKGVLCPHDDAQVLTMLVANFTTKRILIDNDSSVDILFWDAFTQMGIEYDRLQPALMPSKGFTGDVVKPVGTITLSVLAGKAPKTTMMVVDFLVVNAPTSYNAILRQPTLNGLKAVMSTYHLKMKFMVTVGIGEVQGNQVLVHECYVQELMTG</sequence>
<reference evidence="1" key="1">
    <citation type="submission" date="2021-01" db="EMBL/GenBank/DDBJ databases">
        <authorList>
            <person name="Lovell J.T."/>
            <person name="Bentley N."/>
            <person name="Bhattarai G."/>
            <person name="Jenkins J.W."/>
            <person name="Sreedasyam A."/>
            <person name="Alarcon Y."/>
            <person name="Bock C."/>
            <person name="Boston L."/>
            <person name="Carlson J."/>
            <person name="Cervantes K."/>
            <person name="Clermont K."/>
            <person name="Krom N."/>
            <person name="Kubenka K."/>
            <person name="Mamidi S."/>
            <person name="Mattison C."/>
            <person name="Monteros M."/>
            <person name="Pisani C."/>
            <person name="Plott C."/>
            <person name="Rajasekar S."/>
            <person name="Rhein H.S."/>
            <person name="Rohla C."/>
            <person name="Song M."/>
            <person name="Hilaire R.S."/>
            <person name="Shu S."/>
            <person name="Wells L."/>
            <person name="Wang X."/>
            <person name="Webber J."/>
            <person name="Heerema R.J."/>
            <person name="Klein P."/>
            <person name="Conner P."/>
            <person name="Grauke L."/>
            <person name="Grimwood J."/>
            <person name="Schmutz J."/>
            <person name="Randall J.J."/>
        </authorList>
    </citation>
    <scope>NUCLEOTIDE SEQUENCE</scope>
    <source>
        <tissue evidence="1">Leaf</tissue>
    </source>
</reference>
<protein>
    <submittedName>
        <fullName evidence="1">Uncharacterized protein</fullName>
    </submittedName>
</protein>
<dbReference type="AlphaFoldDB" id="A0A922K2L4"/>
<dbReference type="PANTHER" id="PTHR33240">
    <property type="entry name" value="OS08G0508500 PROTEIN"/>
    <property type="match status" value="1"/>
</dbReference>